<dbReference type="AlphaFoldDB" id="A0A8H6F9H8"/>
<evidence type="ECO:0000313" key="4">
    <source>
        <dbReference type="EMBL" id="KAF6219678.1"/>
    </source>
</evidence>
<gene>
    <name evidence="4" type="ORF">HO133_004147</name>
</gene>
<evidence type="ECO:0000313" key="5">
    <source>
        <dbReference type="Proteomes" id="UP000593566"/>
    </source>
</evidence>
<keyword evidence="1" id="KW-0147">Chitin-binding</keyword>
<dbReference type="InterPro" id="IPR036779">
    <property type="entry name" value="LysM_dom_sf"/>
</dbReference>
<sequence>MPSGCRIALSQNISCSPALVSPQFAAGGRALDPTTLGQYCTTLCYQSLQTFKTKVDAQCGDTNYQMFANSTLSQSGASIADPLAWAYNVICVQDSTGFCLPSLFNATKTLCSDCSLKYGVAMLGSDYGRNRIQPSAFSSLLSSCSIPASDYPYTYWPTPSTVNPFIPTSAPSTNCTGKKYTIKANDTCQSISQANSIATDRLIAANNIDYNCSSLIPGATLCLGPSCALQKVLQNQTCQDITTNQAFTFVQLIAWNPTIHLNCDNLDVMVGRSICISPPGSSVYKATLMNTSTVTISSMFPGPYVSGSINSNPPDATTSWYNTQTTFPPPVVTTFIANLTTASLVAARTSFCPITPDDFLNGLYEEDLPEDCDALIEPYCWPDPDAPTPSSTSFPASCTPFSGDSITTSNTPAVVTTSANPLPSPLEPGTIATCKKFHKVFTGETCYSIANNYKVSLDQFYTWNPSVGTTCAKLFLAFYVCVSA</sequence>
<evidence type="ECO:0000259" key="3">
    <source>
        <dbReference type="PROSITE" id="PS51782"/>
    </source>
</evidence>
<organism evidence="4 5">
    <name type="scientific">Letharia lupina</name>
    <dbReference type="NCBI Taxonomy" id="560253"/>
    <lineage>
        <taxon>Eukaryota</taxon>
        <taxon>Fungi</taxon>
        <taxon>Dikarya</taxon>
        <taxon>Ascomycota</taxon>
        <taxon>Pezizomycotina</taxon>
        <taxon>Lecanoromycetes</taxon>
        <taxon>OSLEUM clade</taxon>
        <taxon>Lecanoromycetidae</taxon>
        <taxon>Lecanorales</taxon>
        <taxon>Lecanorineae</taxon>
        <taxon>Parmeliaceae</taxon>
        <taxon>Letharia</taxon>
    </lineage>
</organism>
<accession>A0A8H6F9H8</accession>
<dbReference type="InterPro" id="IPR018392">
    <property type="entry name" value="LysM"/>
</dbReference>
<comment type="caution">
    <text evidence="4">The sequence shown here is derived from an EMBL/GenBank/DDBJ whole genome shotgun (WGS) entry which is preliminary data.</text>
</comment>
<feature type="domain" description="LysM" evidence="3">
    <location>
        <begin position="436"/>
        <end position="482"/>
    </location>
</feature>
<evidence type="ECO:0000256" key="2">
    <source>
        <dbReference type="ARBA" id="ARBA00023026"/>
    </source>
</evidence>
<dbReference type="InterPro" id="IPR052210">
    <property type="entry name" value="LysM1-like"/>
</dbReference>
<dbReference type="Pfam" id="PF01476">
    <property type="entry name" value="LysM"/>
    <property type="match status" value="3"/>
</dbReference>
<name>A0A8H6F9H8_9LECA</name>
<dbReference type="Gene3D" id="3.10.350.10">
    <property type="entry name" value="LysM domain"/>
    <property type="match status" value="3"/>
</dbReference>
<dbReference type="PANTHER" id="PTHR34997">
    <property type="entry name" value="AM15"/>
    <property type="match status" value="1"/>
</dbReference>
<proteinExistence type="predicted"/>
<dbReference type="GeneID" id="59332556"/>
<dbReference type="RefSeq" id="XP_037149113.1">
    <property type="nucleotide sequence ID" value="XM_037295066.1"/>
</dbReference>
<dbReference type="Proteomes" id="UP000593566">
    <property type="component" value="Unassembled WGS sequence"/>
</dbReference>
<dbReference type="EMBL" id="JACCJB010000019">
    <property type="protein sequence ID" value="KAF6219678.1"/>
    <property type="molecule type" value="Genomic_DNA"/>
</dbReference>
<dbReference type="PROSITE" id="PS51782">
    <property type="entry name" value="LYSM"/>
    <property type="match status" value="2"/>
</dbReference>
<dbReference type="CDD" id="cd00118">
    <property type="entry name" value="LysM"/>
    <property type="match status" value="2"/>
</dbReference>
<keyword evidence="5" id="KW-1185">Reference proteome</keyword>
<dbReference type="GO" id="GO:0008061">
    <property type="term" value="F:chitin binding"/>
    <property type="evidence" value="ECO:0007669"/>
    <property type="project" value="UniProtKB-KW"/>
</dbReference>
<keyword evidence="2" id="KW-0843">Virulence</keyword>
<dbReference type="SUPFAM" id="SSF54106">
    <property type="entry name" value="LysM domain"/>
    <property type="match status" value="2"/>
</dbReference>
<dbReference type="PANTHER" id="PTHR34997:SF1">
    <property type="entry name" value="PEPTIDOGLYCAN-BINDING LYSIN DOMAIN"/>
    <property type="match status" value="1"/>
</dbReference>
<feature type="domain" description="LysM" evidence="3">
    <location>
        <begin position="178"/>
        <end position="223"/>
    </location>
</feature>
<dbReference type="SMART" id="SM00257">
    <property type="entry name" value="LysM"/>
    <property type="match status" value="3"/>
</dbReference>
<evidence type="ECO:0000256" key="1">
    <source>
        <dbReference type="ARBA" id="ARBA00022669"/>
    </source>
</evidence>
<reference evidence="4 5" key="1">
    <citation type="journal article" date="2020" name="Genomics">
        <title>Complete, high-quality genomes from long-read metagenomic sequencing of two wolf lichen thalli reveals enigmatic genome architecture.</title>
        <authorList>
            <person name="McKenzie S.K."/>
            <person name="Walston R.F."/>
            <person name="Allen J.L."/>
        </authorList>
    </citation>
    <scope>NUCLEOTIDE SEQUENCE [LARGE SCALE GENOMIC DNA]</scope>
    <source>
        <strain evidence="4">WasteWater1</strain>
    </source>
</reference>
<protein>
    <recommendedName>
        <fullName evidence="3">LysM domain-containing protein</fullName>
    </recommendedName>
</protein>